<dbReference type="PROSITE" id="PS50853">
    <property type="entry name" value="FN3"/>
    <property type="match status" value="1"/>
</dbReference>
<feature type="signal peptide" evidence="3">
    <location>
        <begin position="1"/>
        <end position="20"/>
    </location>
</feature>
<keyword evidence="2" id="KW-0677">Repeat</keyword>
<evidence type="ECO:0008006" key="9">
    <source>
        <dbReference type="Google" id="ProtNLM"/>
    </source>
</evidence>
<evidence type="ECO:0000256" key="3">
    <source>
        <dbReference type="SAM" id="SignalP"/>
    </source>
</evidence>
<evidence type="ECO:0000259" key="5">
    <source>
        <dbReference type="PROSITE" id="PS50825"/>
    </source>
</evidence>
<evidence type="ECO:0000256" key="1">
    <source>
        <dbReference type="ARBA" id="ARBA00022729"/>
    </source>
</evidence>
<dbReference type="InterPro" id="IPR003410">
    <property type="entry name" value="HYR_dom"/>
</dbReference>
<dbReference type="InterPro" id="IPR052177">
    <property type="entry name" value="Divisome_Glycosyl_Hydrolase"/>
</dbReference>
<dbReference type="OrthoDB" id="7794186at2"/>
<dbReference type="Proteomes" id="UP000271010">
    <property type="component" value="Unassembled WGS sequence"/>
</dbReference>
<feature type="domain" description="Fibronectin type-III" evidence="6">
    <location>
        <begin position="408"/>
        <end position="511"/>
    </location>
</feature>
<evidence type="ECO:0000256" key="2">
    <source>
        <dbReference type="ARBA" id="ARBA00022737"/>
    </source>
</evidence>
<organism evidence="7 8">
    <name type="scientific">Rufibacter immobilis</name>
    <dbReference type="NCBI Taxonomy" id="1348778"/>
    <lineage>
        <taxon>Bacteria</taxon>
        <taxon>Pseudomonadati</taxon>
        <taxon>Bacteroidota</taxon>
        <taxon>Cytophagia</taxon>
        <taxon>Cytophagales</taxon>
        <taxon>Hymenobacteraceae</taxon>
        <taxon>Rufibacter</taxon>
    </lineage>
</organism>
<dbReference type="CDD" id="cd00063">
    <property type="entry name" value="FN3"/>
    <property type="match status" value="1"/>
</dbReference>
<evidence type="ECO:0000313" key="8">
    <source>
        <dbReference type="Proteomes" id="UP000271010"/>
    </source>
</evidence>
<proteinExistence type="predicted"/>
<dbReference type="SMART" id="SM00060">
    <property type="entry name" value="FN3"/>
    <property type="match status" value="2"/>
</dbReference>
<evidence type="ECO:0000259" key="4">
    <source>
        <dbReference type="PROSITE" id="PS50093"/>
    </source>
</evidence>
<gene>
    <name evidence="7" type="ORF">EFA69_08375</name>
</gene>
<keyword evidence="1 3" id="KW-0732">Signal</keyword>
<dbReference type="InterPro" id="IPR017853">
    <property type="entry name" value="GH"/>
</dbReference>
<dbReference type="InterPro" id="IPR003790">
    <property type="entry name" value="GHL10"/>
</dbReference>
<dbReference type="EMBL" id="RJJE01000009">
    <property type="protein sequence ID" value="RNI29563.1"/>
    <property type="molecule type" value="Genomic_DNA"/>
</dbReference>
<evidence type="ECO:0000313" key="7">
    <source>
        <dbReference type="EMBL" id="RNI29563.1"/>
    </source>
</evidence>
<comment type="caution">
    <text evidence="7">The sequence shown here is derived from an EMBL/GenBank/DDBJ whole genome shotgun (WGS) entry which is preliminary data.</text>
</comment>
<dbReference type="Gene3D" id="2.60.40.10">
    <property type="entry name" value="Immunoglobulins"/>
    <property type="match status" value="2"/>
</dbReference>
<dbReference type="PANTHER" id="PTHR43405">
    <property type="entry name" value="GLYCOSYL HYDROLASE DIGH"/>
    <property type="match status" value="1"/>
</dbReference>
<sequence>MKKHLLSFLLSCLCITLGFAQNLPKREFRGAWIATYANIDWPNRNQTPQQQQNALIAILDHHKATGLNAIFLQIRSQSDALYASTIDPWSADLTATQGKAPSPFWDPLQFAIEECHKRGMELHAWMNPYRAIANVNQLSTFAPSHVARQHPEWLIATANLRTLDPGIPGVRDYINSVISDVVQRYDVDGIHFDDYFYPNAAFNDDATFNADPRGFTNRADWRRDNVNLLIAQTNATVKGLKPWVKFGVSPSGIYRNSTNPAIGTPTSGLEHYTSLYADSKKWLQEGWIDYLAPQVYWFIGQSAANYSVIIPWWNNNAAGRHIYIGMAGYKVNDPAQGTSWANPSQIPNQVRYNRLEAHANIKGQAIYNTSSLRSSTKLGFRDSLRLDLYRKPALQPTMPWIDNTPPAAPTQLLANRATADSVYLTWSAPAATANEFDKVRQYAVYRSESPAISTTDVSHLLAITTTNGTTFRDKVPDPGKSYYYLVTALDRFHNESTPSNVTDNFAPTLACVPNQVLNLEANCTATLPDYRSLATVSDDVSTADALTLTQSPAAGTTVNGVGELVVTLTVTDASGKSTSCSFTVEGKDVTAPAFVLAATQSVNLVAGCEIIVPDLISGLTGTDACGTVTFTQSPAAGEVISSGHGQKHIVTVTAQDGNGNTIQKNLTLNAVDATAPVLLVKNITRTLQNGTVTITAAEVNNGSYDNCTLEEESFMLSQSTFTCANIGDNVITFTARDNSGNEASATAVVTIVGAVPAPAIGLSRADQTYTGLPANTIALGYGAQTLTLTASNSTSAAGQTTYQWSPALGLSSTTSAVTEFTPTAAGTYTFTVVATNEFGCSESITVTVEVIDVRCGNKNDKVLVCQKIGNGYHALCIAPSAVPAHLRRGSTLGNCNGNAAVAQNEEATEETSTLKAYPNPFTGEVTVSFRLEETEKKVSLEVYDLFGNKVTRLFEGKVSAQQTYEFKANTANWNGNLFHIRLITSSKVYNYKLVRGE</sequence>
<feature type="domain" description="HYR" evidence="5">
    <location>
        <begin position="502"/>
        <end position="588"/>
    </location>
</feature>
<dbReference type="InterPro" id="IPR003961">
    <property type="entry name" value="FN3_dom"/>
</dbReference>
<dbReference type="SUPFAM" id="SSF51445">
    <property type="entry name" value="(Trans)glycosidases"/>
    <property type="match status" value="1"/>
</dbReference>
<dbReference type="Pfam" id="PF02638">
    <property type="entry name" value="GHL10"/>
    <property type="match status" value="1"/>
</dbReference>
<dbReference type="RefSeq" id="WP_123132649.1">
    <property type="nucleotide sequence ID" value="NZ_RJJE01000009.1"/>
</dbReference>
<dbReference type="Pfam" id="PF25833">
    <property type="entry name" value="Fn3_SaeA_3rd"/>
    <property type="match status" value="1"/>
</dbReference>
<keyword evidence="8" id="KW-1185">Reference proteome</keyword>
<evidence type="ECO:0000259" key="6">
    <source>
        <dbReference type="PROSITE" id="PS50853"/>
    </source>
</evidence>
<dbReference type="InterPro" id="IPR013783">
    <property type="entry name" value="Ig-like_fold"/>
</dbReference>
<dbReference type="PANTHER" id="PTHR43405:SF1">
    <property type="entry name" value="GLYCOSYL HYDROLASE DIGH"/>
    <property type="match status" value="1"/>
</dbReference>
<feature type="chain" id="PRO_5018139267" description="T9SS C-terminal target domain-containing protein" evidence="3">
    <location>
        <begin position="21"/>
        <end position="997"/>
    </location>
</feature>
<dbReference type="InterPro" id="IPR035986">
    <property type="entry name" value="PKD_dom_sf"/>
</dbReference>
<feature type="domain" description="PKD" evidence="4">
    <location>
        <begin position="784"/>
        <end position="850"/>
    </location>
</feature>
<dbReference type="Gene3D" id="3.20.20.80">
    <property type="entry name" value="Glycosidases"/>
    <property type="match status" value="1"/>
</dbReference>
<name>A0A3M9MXH7_9BACT</name>
<dbReference type="InterPro" id="IPR036116">
    <property type="entry name" value="FN3_sf"/>
</dbReference>
<dbReference type="InterPro" id="IPR000601">
    <property type="entry name" value="PKD_dom"/>
</dbReference>
<dbReference type="PROSITE" id="PS50825">
    <property type="entry name" value="HYR"/>
    <property type="match status" value="1"/>
</dbReference>
<dbReference type="CDD" id="cd00146">
    <property type="entry name" value="PKD"/>
    <property type="match status" value="1"/>
</dbReference>
<reference evidence="7 8" key="1">
    <citation type="submission" date="2018-11" db="EMBL/GenBank/DDBJ databases">
        <title>Rufibacter latericius sp. nov., isolated from water in Baiyang Lake.</title>
        <authorList>
            <person name="Yang Y."/>
        </authorList>
    </citation>
    <scope>NUCLEOTIDE SEQUENCE [LARGE SCALE GENOMIC DNA]</scope>
    <source>
        <strain evidence="7 8">MCC P1</strain>
    </source>
</reference>
<dbReference type="AlphaFoldDB" id="A0A3M9MXH7"/>
<dbReference type="InterPro" id="IPR058692">
    <property type="entry name" value="Fn3_SaeA_2nd"/>
</dbReference>
<dbReference type="SUPFAM" id="SSF49265">
    <property type="entry name" value="Fibronectin type III"/>
    <property type="match status" value="1"/>
</dbReference>
<accession>A0A3M9MXH7</accession>
<dbReference type="PROSITE" id="PS50093">
    <property type="entry name" value="PKD"/>
    <property type="match status" value="1"/>
</dbReference>
<dbReference type="SUPFAM" id="SSF49299">
    <property type="entry name" value="PKD domain"/>
    <property type="match status" value="1"/>
</dbReference>
<protein>
    <recommendedName>
        <fullName evidence="9">T9SS C-terminal target domain-containing protein</fullName>
    </recommendedName>
</protein>